<evidence type="ECO:0000259" key="1">
    <source>
        <dbReference type="Pfam" id="PF00849"/>
    </source>
</evidence>
<feature type="domain" description="Pseudouridine synthase RsuA/RluA-like" evidence="1">
    <location>
        <begin position="122"/>
        <end position="299"/>
    </location>
</feature>
<organism evidence="2">
    <name type="scientific">Ostreococcus mediterraneus</name>
    <dbReference type="NCBI Taxonomy" id="1486918"/>
    <lineage>
        <taxon>Eukaryota</taxon>
        <taxon>Viridiplantae</taxon>
        <taxon>Chlorophyta</taxon>
        <taxon>Mamiellophyceae</taxon>
        <taxon>Mamiellales</taxon>
        <taxon>Bathycoccaceae</taxon>
        <taxon>Ostreococcus</taxon>
    </lineage>
</organism>
<reference evidence="2" key="1">
    <citation type="submission" date="2021-01" db="EMBL/GenBank/DDBJ databases">
        <authorList>
            <person name="Corre E."/>
            <person name="Pelletier E."/>
            <person name="Niang G."/>
            <person name="Scheremetjew M."/>
            <person name="Finn R."/>
            <person name="Kale V."/>
            <person name="Holt S."/>
            <person name="Cochrane G."/>
            <person name="Meng A."/>
            <person name="Brown T."/>
            <person name="Cohen L."/>
        </authorList>
    </citation>
    <scope>NUCLEOTIDE SEQUENCE</scope>
    <source>
        <strain evidence="2">Clade-D-RCC2572</strain>
    </source>
</reference>
<gene>
    <name evidence="2" type="ORF">OMED0929_LOCUS3388</name>
</gene>
<dbReference type="GO" id="GO:0000455">
    <property type="term" value="P:enzyme-directed rRNA pseudouridine synthesis"/>
    <property type="evidence" value="ECO:0007669"/>
    <property type="project" value="TreeGrafter"/>
</dbReference>
<dbReference type="SUPFAM" id="SSF55120">
    <property type="entry name" value="Pseudouridine synthase"/>
    <property type="match status" value="1"/>
</dbReference>
<accession>A0A7S0KIV8</accession>
<dbReference type="PANTHER" id="PTHR21600:SF52">
    <property type="entry name" value="PSEUDOURIDINE SYNTHASE RSUA_RLUA-LIKE DOMAIN-CONTAINING PROTEIN"/>
    <property type="match status" value="1"/>
</dbReference>
<dbReference type="InterPro" id="IPR020103">
    <property type="entry name" value="PsdUridine_synth_cat_dom_sf"/>
</dbReference>
<dbReference type="InterPro" id="IPR050188">
    <property type="entry name" value="RluA_PseudoU_synthase"/>
</dbReference>
<dbReference type="GO" id="GO:0003723">
    <property type="term" value="F:RNA binding"/>
    <property type="evidence" value="ECO:0007669"/>
    <property type="project" value="InterPro"/>
</dbReference>
<dbReference type="PANTHER" id="PTHR21600">
    <property type="entry name" value="MITOCHONDRIAL RNA PSEUDOURIDINE SYNTHASE"/>
    <property type="match status" value="1"/>
</dbReference>
<dbReference type="EMBL" id="HBEW01004042">
    <property type="protein sequence ID" value="CAD8581544.1"/>
    <property type="molecule type" value="Transcribed_RNA"/>
</dbReference>
<proteinExistence type="predicted"/>
<dbReference type="Pfam" id="PF00849">
    <property type="entry name" value="PseudoU_synth_2"/>
    <property type="match status" value="1"/>
</dbReference>
<dbReference type="InterPro" id="IPR006145">
    <property type="entry name" value="PsdUridine_synth_RsuA/RluA"/>
</dbReference>
<dbReference type="CDD" id="cd02869">
    <property type="entry name" value="PseudoU_synth_RluA_like"/>
    <property type="match status" value="1"/>
</dbReference>
<dbReference type="AlphaFoldDB" id="A0A7S0KIV8"/>
<protein>
    <recommendedName>
        <fullName evidence="1">Pseudouridine synthase RsuA/RluA-like domain-containing protein</fullName>
    </recommendedName>
</protein>
<sequence length="366" mass="40478">MASGVVRLFPVPREPQPPRVEHHVVHASARLLDFLASRIDGVDDVSGKELLDIGAVWMAPAAPPRSTRGVPRGERARRLTVKDAALALEVGNYLRVHVSPKRFPAAYDVDWRGCVLVNGAEFIVAHKPARVSVVPTVDNVRESCLAMLERELGIERDTLKPIHRLDVGTEGVLVLGKTSAFAKEFGDMLAKRECTKVYRVLTTREVPLGIHVHDCVPAPSGPRRMLFELVENYNEAEEIAKLRIRDAGERGGESGPQRCVLRVLECAQMTDAANDECQYETRVELLTGRTHQIRGQFAALGAPLVGETLYRAPGESNGDDDVRMQNPDERLGLQASELHVHVDSSLGAAGTVFKAHEPWWVRERHE</sequence>
<dbReference type="GO" id="GO:0009982">
    <property type="term" value="F:pseudouridine synthase activity"/>
    <property type="evidence" value="ECO:0007669"/>
    <property type="project" value="InterPro"/>
</dbReference>
<dbReference type="Gene3D" id="3.30.2350.10">
    <property type="entry name" value="Pseudouridine synthase"/>
    <property type="match status" value="1"/>
</dbReference>
<name>A0A7S0KIV8_9CHLO</name>
<evidence type="ECO:0000313" key="2">
    <source>
        <dbReference type="EMBL" id="CAD8581544.1"/>
    </source>
</evidence>